<evidence type="ECO:0000256" key="3">
    <source>
        <dbReference type="ARBA" id="ARBA00038858"/>
    </source>
</evidence>
<evidence type="ECO:0000256" key="4">
    <source>
        <dbReference type="RuleBase" id="RU003513"/>
    </source>
</evidence>
<dbReference type="Gene3D" id="3.40.50.2000">
    <property type="entry name" value="Glycogen Phosphorylase B"/>
    <property type="match status" value="2"/>
</dbReference>
<feature type="domain" description="UDP-N-acetylglucosamine 2-epimerase" evidence="5">
    <location>
        <begin position="26"/>
        <end position="363"/>
    </location>
</feature>
<dbReference type="InterPro" id="IPR003331">
    <property type="entry name" value="UDP_GlcNAc_Epimerase_2_dom"/>
</dbReference>
<dbReference type="GO" id="GO:0008761">
    <property type="term" value="F:UDP-N-acetylglucosamine 2-epimerase activity"/>
    <property type="evidence" value="ECO:0007669"/>
    <property type="project" value="UniProtKB-EC"/>
</dbReference>
<proteinExistence type="inferred from homology"/>
<dbReference type="NCBIfam" id="TIGR00236">
    <property type="entry name" value="wecB"/>
    <property type="match status" value="1"/>
</dbReference>
<dbReference type="RefSeq" id="WP_280999139.1">
    <property type="nucleotide sequence ID" value="NZ_CP069362.1"/>
</dbReference>
<dbReference type="CDD" id="cd03786">
    <property type="entry name" value="GTB_UDP-GlcNAc_2-Epimerase"/>
    <property type="match status" value="1"/>
</dbReference>
<dbReference type="SUPFAM" id="SSF53756">
    <property type="entry name" value="UDP-Glycosyltransferase/glycogen phosphorylase"/>
    <property type="match status" value="1"/>
</dbReference>
<dbReference type="InterPro" id="IPR029767">
    <property type="entry name" value="WecB-like"/>
</dbReference>
<evidence type="ECO:0000256" key="1">
    <source>
        <dbReference type="ARBA" id="ARBA00023235"/>
    </source>
</evidence>
<dbReference type="PANTHER" id="PTHR43174:SF2">
    <property type="entry name" value="UDP-N-ACETYLGLUCOSAMINE 2-EPIMERASE"/>
    <property type="match status" value="1"/>
</dbReference>
<dbReference type="Pfam" id="PF02350">
    <property type="entry name" value="Epimerase_2"/>
    <property type="match status" value="1"/>
</dbReference>
<comment type="similarity">
    <text evidence="2 4">Belongs to the UDP-N-acetylglucosamine 2-epimerase family.</text>
</comment>
<keyword evidence="7" id="KW-1185">Reference proteome</keyword>
<dbReference type="EMBL" id="CP069362">
    <property type="protein sequence ID" value="WGS65042.1"/>
    <property type="molecule type" value="Genomic_DNA"/>
</dbReference>
<reference evidence="6 7" key="1">
    <citation type="submission" date="2021-02" db="EMBL/GenBank/DDBJ databases">
        <title>Characterization of Marinitoga sp. nov. str. BP5-C20A.</title>
        <authorList>
            <person name="Erauso G."/>
            <person name="Postec A."/>
        </authorList>
    </citation>
    <scope>NUCLEOTIDE SEQUENCE [LARGE SCALE GENOMIC DNA]</scope>
    <source>
        <strain evidence="6 7">BP5-C20A</strain>
    </source>
</reference>
<name>A0ABY8PR01_9BACT</name>
<gene>
    <name evidence="6" type="primary">wecB</name>
    <name evidence="6" type="ORF">JRV97_00365</name>
</gene>
<evidence type="ECO:0000313" key="6">
    <source>
        <dbReference type="EMBL" id="WGS65042.1"/>
    </source>
</evidence>
<evidence type="ECO:0000256" key="2">
    <source>
        <dbReference type="ARBA" id="ARBA00038209"/>
    </source>
</evidence>
<accession>A0ABY8PR01</accession>
<organism evidence="6 7">
    <name type="scientific">Marinitoga aeolica</name>
    <dbReference type="NCBI Taxonomy" id="2809031"/>
    <lineage>
        <taxon>Bacteria</taxon>
        <taxon>Thermotogati</taxon>
        <taxon>Thermotogota</taxon>
        <taxon>Thermotogae</taxon>
        <taxon>Petrotogales</taxon>
        <taxon>Petrotogaceae</taxon>
        <taxon>Marinitoga</taxon>
    </lineage>
</organism>
<dbReference type="PANTHER" id="PTHR43174">
    <property type="entry name" value="UDP-N-ACETYLGLUCOSAMINE 2-EPIMERASE"/>
    <property type="match status" value="1"/>
</dbReference>
<dbReference type="EC" id="5.1.3.14" evidence="3"/>
<protein>
    <recommendedName>
        <fullName evidence="3">UDP-N-acetylglucosamine 2-epimerase (non-hydrolyzing)</fullName>
        <ecNumber evidence="3">5.1.3.14</ecNumber>
    </recommendedName>
</protein>
<evidence type="ECO:0000259" key="5">
    <source>
        <dbReference type="Pfam" id="PF02350"/>
    </source>
</evidence>
<keyword evidence="1 4" id="KW-0413">Isomerase</keyword>
<evidence type="ECO:0000313" key="7">
    <source>
        <dbReference type="Proteomes" id="UP001232493"/>
    </source>
</evidence>
<dbReference type="Proteomes" id="UP001232493">
    <property type="component" value="Chromosome"/>
</dbReference>
<sequence length="373" mass="42840">MKVGLIFGTRPEAIKMAPVYHTLKEYGIEAKVIATAQHREMLDQVLELFDIKPDFDLNVMTHRQTLPELTKNLIDKLDKIMREENFDYILVQGDTTSTFVGALISFYYKIPVGHVEAGLRTDNIYNPFPEEMNRRLTTVISSIHFPPTQISKNNLLKEGISEDRIYITGNTVIDALLWVIEKNKDKIEKILEKYGLKDKKYILMTMHRRENWGEPMKSVMHAVKEFLLENKDIYLVFPVHLNPAVREIVFPELEKLENAILIDPVEYLEFTALMSGSYFIMTDSGGIQEEAPALGKPTLVLRKTTERPEAIEAGTAKLIGTNKEVVLEYMNKLTFDNEFYSKMSKAKNPFGDGKASMRIAKILLKQKVEEFKI</sequence>